<evidence type="ECO:0000256" key="1">
    <source>
        <dbReference type="SAM" id="MobiDB-lite"/>
    </source>
</evidence>
<feature type="compositionally biased region" description="Basic and acidic residues" evidence="1">
    <location>
        <begin position="138"/>
        <end position="151"/>
    </location>
</feature>
<dbReference type="GO" id="GO:0016757">
    <property type="term" value="F:glycosyltransferase activity"/>
    <property type="evidence" value="ECO:0007669"/>
    <property type="project" value="UniProtKB-KW"/>
</dbReference>
<keyword evidence="2" id="KW-0808">Transferase</keyword>
<dbReference type="AlphaFoldDB" id="A0A060A2Q7"/>
<feature type="non-terminal residue" evidence="2">
    <location>
        <position position="197"/>
    </location>
</feature>
<proteinExistence type="predicted"/>
<dbReference type="EC" id="2.4.1.-" evidence="2"/>
<evidence type="ECO:0000313" key="2">
    <source>
        <dbReference type="EMBL" id="AIA58167.1"/>
    </source>
</evidence>
<feature type="region of interest" description="Disordered" evidence="1">
    <location>
        <begin position="35"/>
        <end position="70"/>
    </location>
</feature>
<sequence length="197" mass="21676">DALWCGHVLLWAVCHVPPFRAHVAARPVRNAVFPGKAERLRRGPPSDDPHAQGRISNRVRSGRHRRHGGPGQALAISAATAPLGAEHLPRHAARFAPAARPRSVPHARCARTEPRAAAARHLVDCRDRSARAHGQRALVDRSDHRRDDHGSMQRGGPSRRRASISRIRAAHPDQHLPPAPNEGLRALYLEQQRLAVT</sequence>
<reference evidence="2" key="1">
    <citation type="journal article" date="2014" name="Antonie Van Leeuwenhoek">
        <title>Cytisus villosus from Northeastern Algeria is nodulated by genetically diverse Bradyrhizobium strains.</title>
        <authorList>
            <person name="Ahnia H."/>
            <person name="Boulila F."/>
            <person name="Boulila A."/>
            <person name="Boucheffa K."/>
            <person name="Duran D."/>
            <person name="Bourebaba Y."/>
            <person name="Salmi A."/>
            <person name="Imperial J."/>
            <person name="Ruiz-Argueso T."/>
            <person name="Rey L."/>
        </authorList>
    </citation>
    <scope>NUCLEOTIDE SEQUENCE</scope>
    <source>
        <strain evidence="2">CTS24</strain>
    </source>
</reference>
<organism evidence="2">
    <name type="scientific">Bradyrhizobium sp. CTS24</name>
    <dbReference type="NCBI Taxonomy" id="1502913"/>
    <lineage>
        <taxon>Bacteria</taxon>
        <taxon>Pseudomonadati</taxon>
        <taxon>Pseudomonadota</taxon>
        <taxon>Alphaproteobacteria</taxon>
        <taxon>Hyphomicrobiales</taxon>
        <taxon>Nitrobacteraceae</taxon>
        <taxon>Bradyrhizobium</taxon>
    </lineage>
</organism>
<feature type="region of interest" description="Disordered" evidence="1">
    <location>
        <begin position="127"/>
        <end position="163"/>
    </location>
</feature>
<keyword evidence="2" id="KW-0328">Glycosyltransferase</keyword>
<gene>
    <name evidence="2" type="primary">nodC</name>
</gene>
<dbReference type="EMBL" id="KF527991">
    <property type="protein sequence ID" value="AIA58167.1"/>
    <property type="molecule type" value="Genomic_DNA"/>
</dbReference>
<protein>
    <submittedName>
        <fullName evidence="2">N-acetylglucosaminyltransferase</fullName>
        <ecNumber evidence="2">2.4.1.-</ecNumber>
    </submittedName>
</protein>
<feature type="compositionally biased region" description="Basic and acidic residues" evidence="1">
    <location>
        <begin position="36"/>
        <end position="51"/>
    </location>
</feature>
<feature type="non-terminal residue" evidence="2">
    <location>
        <position position="1"/>
    </location>
</feature>
<accession>A0A060A2Q7</accession>
<name>A0A060A2Q7_9BRAD</name>